<proteinExistence type="predicted"/>
<dbReference type="RefSeq" id="XP_047756860.1">
    <property type="nucleotide sequence ID" value="XM_047901088.1"/>
</dbReference>
<evidence type="ECO:0000256" key="1">
    <source>
        <dbReference type="SAM" id="MobiDB-lite"/>
    </source>
</evidence>
<gene>
    <name evidence="3" type="ORF">CLAFUR5_01940</name>
</gene>
<sequence length="278" mass="30938">MVATRNHPRDFDPAPADTPPKPSPTKHTTRTAKAALSFDEDSASARATSPPDTPTRATPARRSRSSTSTWTHTPSPRALGWLALSLPLVIWDTIYILNRPATMKGGWLHWPMYVPYELYAVTDYMYGLPALERNDGWPSAQGLSNAIETALYLAYLWMVYTYGEQEPKQGRGAPDRSLMGRLRGLSKSRTLVGREAAVAVLICYTTATFTFGKTVLYWLIEFFSGFDSTGHNTAFNWITLFALPNLPWIFIPGYIAYVQGAEILQGLETAPGVTKKER</sequence>
<dbReference type="PANTHER" id="PTHR37919:SF2">
    <property type="entry name" value="EXPERA DOMAIN-CONTAINING PROTEIN"/>
    <property type="match status" value="1"/>
</dbReference>
<keyword evidence="2" id="KW-0812">Transmembrane</keyword>
<accession>A0A9Q8P449</accession>
<dbReference type="EMBL" id="CP090163">
    <property type="protein sequence ID" value="UJO12494.1"/>
    <property type="molecule type" value="Genomic_DNA"/>
</dbReference>
<organism evidence="3 4">
    <name type="scientific">Passalora fulva</name>
    <name type="common">Tomato leaf mold</name>
    <name type="synonym">Cladosporium fulvum</name>
    <dbReference type="NCBI Taxonomy" id="5499"/>
    <lineage>
        <taxon>Eukaryota</taxon>
        <taxon>Fungi</taxon>
        <taxon>Dikarya</taxon>
        <taxon>Ascomycota</taxon>
        <taxon>Pezizomycotina</taxon>
        <taxon>Dothideomycetes</taxon>
        <taxon>Dothideomycetidae</taxon>
        <taxon>Mycosphaerellales</taxon>
        <taxon>Mycosphaerellaceae</taxon>
        <taxon>Fulvia</taxon>
    </lineage>
</organism>
<feature type="region of interest" description="Disordered" evidence="1">
    <location>
        <begin position="1"/>
        <end position="73"/>
    </location>
</feature>
<protein>
    <recommendedName>
        <fullName evidence="5">C6 transcription factor</fullName>
    </recommendedName>
</protein>
<dbReference type="AlphaFoldDB" id="A0A9Q8P449"/>
<keyword evidence="4" id="KW-1185">Reference proteome</keyword>
<dbReference type="GeneID" id="71981818"/>
<dbReference type="OMA" id="LHSPIWT"/>
<dbReference type="KEGG" id="ffu:CLAFUR5_01940"/>
<dbReference type="PANTHER" id="PTHR37919">
    <property type="entry name" value="PROTEIN CBG05606"/>
    <property type="match status" value="1"/>
</dbReference>
<evidence type="ECO:0008006" key="5">
    <source>
        <dbReference type="Google" id="ProtNLM"/>
    </source>
</evidence>
<evidence type="ECO:0000313" key="3">
    <source>
        <dbReference type="EMBL" id="UJO12494.1"/>
    </source>
</evidence>
<reference evidence="3" key="2">
    <citation type="journal article" date="2022" name="Microb. Genom.">
        <title>A chromosome-scale genome assembly of the tomato pathogen Cladosporium fulvum reveals a compartmentalized genome architecture and the presence of a dispensable chromosome.</title>
        <authorList>
            <person name="Zaccaron A.Z."/>
            <person name="Chen L.H."/>
            <person name="Samaras A."/>
            <person name="Stergiopoulos I."/>
        </authorList>
    </citation>
    <scope>NUCLEOTIDE SEQUENCE</scope>
    <source>
        <strain evidence="3">Race5_Kim</strain>
    </source>
</reference>
<feature type="compositionally biased region" description="Low complexity" evidence="1">
    <location>
        <begin position="44"/>
        <end position="58"/>
    </location>
</feature>
<feature type="transmembrane region" description="Helical" evidence="2">
    <location>
        <begin position="196"/>
        <end position="220"/>
    </location>
</feature>
<keyword evidence="2" id="KW-0472">Membrane</keyword>
<name>A0A9Q8P449_PASFU</name>
<dbReference type="Proteomes" id="UP000756132">
    <property type="component" value="Chromosome 1"/>
</dbReference>
<feature type="transmembrane region" description="Helical" evidence="2">
    <location>
        <begin position="235"/>
        <end position="257"/>
    </location>
</feature>
<evidence type="ECO:0000313" key="4">
    <source>
        <dbReference type="Proteomes" id="UP000756132"/>
    </source>
</evidence>
<evidence type="ECO:0000256" key="2">
    <source>
        <dbReference type="SAM" id="Phobius"/>
    </source>
</evidence>
<keyword evidence="2" id="KW-1133">Transmembrane helix</keyword>
<dbReference type="OrthoDB" id="60858at2759"/>
<reference evidence="3" key="1">
    <citation type="submission" date="2021-12" db="EMBL/GenBank/DDBJ databases">
        <authorList>
            <person name="Zaccaron A."/>
            <person name="Stergiopoulos I."/>
        </authorList>
    </citation>
    <scope>NUCLEOTIDE SEQUENCE</scope>
    <source>
        <strain evidence="3">Race5_Kim</strain>
    </source>
</reference>